<dbReference type="EMBL" id="OGUS01000132">
    <property type="protein sequence ID" value="SPC18022.1"/>
    <property type="molecule type" value="Genomic_DNA"/>
</dbReference>
<dbReference type="InterPro" id="IPR016039">
    <property type="entry name" value="Thiolase-like"/>
</dbReference>
<reference evidence="7" key="1">
    <citation type="submission" date="2018-01" db="EMBL/GenBank/DDBJ databases">
        <authorList>
            <person name="Gaut B.S."/>
            <person name="Morton B.R."/>
            <person name="Clegg M.T."/>
            <person name="Duvall M.R."/>
        </authorList>
    </citation>
    <scope>NUCLEOTIDE SEQUENCE [LARGE SCALE GENOMIC DNA]</scope>
</reference>
<dbReference type="EMBL" id="OGUS01000004">
    <property type="protein sequence ID" value="SPC05178.1"/>
    <property type="molecule type" value="Genomic_DNA"/>
</dbReference>
<gene>
    <name evidence="6" type="ORF">CO2235_MP10301</name>
    <name evidence="5" type="ORF">CO2235_U1010132</name>
    <name evidence="3" type="ORF">D2917_09260</name>
    <name evidence="4" type="ORF">JTE92_01685</name>
</gene>
<evidence type="ECO:0000313" key="7">
    <source>
        <dbReference type="Proteomes" id="UP000256862"/>
    </source>
</evidence>
<evidence type="ECO:0000313" key="5">
    <source>
        <dbReference type="EMBL" id="SPC05178.1"/>
    </source>
</evidence>
<proteinExistence type="predicted"/>
<reference evidence="4 9" key="4">
    <citation type="submission" date="2021-02" db="EMBL/GenBank/DDBJ databases">
        <title>Complete Genome Sequence of Cupriavidus oxalaticus Strain Ox1, a Soil Oxalate-Degrading Species.</title>
        <authorList>
            <person name="Palmieri F."/>
            <person name="Udriet P."/>
            <person name="Deuasquier M."/>
            <person name="Beaudoing E."/>
            <person name="Johnson S.L."/>
            <person name="Davenport K.W."/>
            <person name="Chain P.S."/>
            <person name="Bindschedler S."/>
            <person name="Junier P."/>
        </authorList>
    </citation>
    <scope>NUCLEOTIDE SEQUENCE [LARGE SCALE GENOMIC DNA]</scope>
    <source>
        <strain evidence="4 9">Ox1</strain>
    </source>
</reference>
<evidence type="ECO:0000259" key="1">
    <source>
        <dbReference type="Pfam" id="PF00108"/>
    </source>
</evidence>
<accession>A0A375FJ44</accession>
<evidence type="ECO:0000313" key="6">
    <source>
        <dbReference type="EMBL" id="SPC18022.1"/>
    </source>
</evidence>
<dbReference type="SUPFAM" id="SSF53901">
    <property type="entry name" value="Thiolase-like"/>
    <property type="match status" value="2"/>
</dbReference>
<evidence type="ECO:0000313" key="9">
    <source>
        <dbReference type="Proteomes" id="UP000623307"/>
    </source>
</evidence>
<evidence type="ECO:0000313" key="4">
    <source>
        <dbReference type="EMBL" id="QRQ91677.1"/>
    </source>
</evidence>
<dbReference type="PIRSF" id="PIRSF000429">
    <property type="entry name" value="Ac-CoA_Ac_transf"/>
    <property type="match status" value="1"/>
</dbReference>
<evidence type="ECO:0000259" key="2">
    <source>
        <dbReference type="Pfam" id="PF22691"/>
    </source>
</evidence>
<sequence length="381" mass="39653">MKRTLKDLRPVYVVGIGWHRYQDPSDTPYVTLGLTAARQALADAGVPIAGVDTAYVARALLGMACGRPILRHLGATGLPIAHVENASASGSTAFRNACIEVASGLADTALVLGVDKRAPVVRGETQAGIEQLASEYIAPFTHFALLADKYVHRSGADMRDIALAAVKNHNNGALNPNAQRQKPRTLDEVLGGRKVSGDLTVLQCTPVGEGAAAVVLMSEDAIQAHGIDPGRAVRVLSSAARSQAVYKDATAFDELLTQATCLQALQEAGVAPTALDVVELHDAFAIEEVLYLEAMGLCKPGQAIPALKAGDFHIGGKVAVSPSGGLIAMGHPIGPTGVGQIAEITLQLRGEAGQRQQPRARTGLAHMVGVGAVCYAHVLSI</sequence>
<dbReference type="CDD" id="cd00829">
    <property type="entry name" value="SCP-x_thiolase"/>
    <property type="match status" value="1"/>
</dbReference>
<reference evidence="5" key="2">
    <citation type="submission" date="2018-01" db="EMBL/GenBank/DDBJ databases">
        <authorList>
            <person name="Clerissi C."/>
        </authorList>
    </citation>
    <scope>NUCLEOTIDE SEQUENCE</scope>
    <source>
        <strain evidence="5">Cupriavidus oxalaticus LMG 2235</strain>
    </source>
</reference>
<dbReference type="Pfam" id="PF22691">
    <property type="entry name" value="Thiolase_C_1"/>
    <property type="match status" value="1"/>
</dbReference>
<feature type="domain" description="Thiolase N-terminal" evidence="1">
    <location>
        <begin position="25"/>
        <end position="180"/>
    </location>
</feature>
<dbReference type="InterPro" id="IPR055140">
    <property type="entry name" value="Thiolase_C_2"/>
</dbReference>
<dbReference type="Proteomes" id="UP000256862">
    <property type="component" value="Plasmid CO2235_mp"/>
</dbReference>
<evidence type="ECO:0000313" key="8">
    <source>
        <dbReference type="Proteomes" id="UP000325743"/>
    </source>
</evidence>
<dbReference type="InterPro" id="IPR002155">
    <property type="entry name" value="Thiolase"/>
</dbReference>
<dbReference type="Gene3D" id="3.40.47.10">
    <property type="match status" value="1"/>
</dbReference>
<dbReference type="AlphaFoldDB" id="A0A375FJ44"/>
<dbReference type="InterPro" id="IPR020616">
    <property type="entry name" value="Thiolase_N"/>
</dbReference>
<keyword evidence="9" id="KW-1185">Reference proteome</keyword>
<dbReference type="EMBL" id="CP032518">
    <property type="protein sequence ID" value="QEZ44396.1"/>
    <property type="molecule type" value="Genomic_DNA"/>
</dbReference>
<dbReference type="GO" id="GO:0003988">
    <property type="term" value="F:acetyl-CoA C-acyltransferase activity"/>
    <property type="evidence" value="ECO:0007669"/>
    <property type="project" value="UniProtKB-ARBA"/>
</dbReference>
<evidence type="ECO:0000313" key="3">
    <source>
        <dbReference type="EMBL" id="QEZ44396.1"/>
    </source>
</evidence>
<reference evidence="3 8" key="3">
    <citation type="submission" date="2018-09" db="EMBL/GenBank/DDBJ databases">
        <title>Complete genome sequence of Cupriavidus oxalaticus T2, a bacterium capable of phenol tolerance and degradation.</title>
        <authorList>
            <person name="Yan J."/>
        </authorList>
    </citation>
    <scope>NUCLEOTIDE SEQUENCE [LARGE SCALE GENOMIC DNA]</scope>
    <source>
        <strain evidence="3 8">T2</strain>
    </source>
</reference>
<dbReference type="RefSeq" id="WP_063239457.1">
    <property type="nucleotide sequence ID" value="NZ_CP032518.1"/>
</dbReference>
<dbReference type="PANTHER" id="PTHR42870">
    <property type="entry name" value="ACETYL-COA C-ACETYLTRANSFERASE"/>
    <property type="match status" value="1"/>
</dbReference>
<dbReference type="Proteomes" id="UP000623307">
    <property type="component" value="Chromosome 1"/>
</dbReference>
<protein>
    <submittedName>
        <fullName evidence="3 5">Thiolase</fullName>
    </submittedName>
</protein>
<dbReference type="GeneID" id="303488205"/>
<organism evidence="5 7">
    <name type="scientific">Cupriavidus oxalaticus</name>
    <dbReference type="NCBI Taxonomy" id="96344"/>
    <lineage>
        <taxon>Bacteria</taxon>
        <taxon>Pseudomonadati</taxon>
        <taxon>Pseudomonadota</taxon>
        <taxon>Betaproteobacteria</taxon>
        <taxon>Burkholderiales</taxon>
        <taxon>Burkholderiaceae</taxon>
        <taxon>Cupriavidus</taxon>
    </lineage>
</organism>
<dbReference type="EMBL" id="CP069811">
    <property type="protein sequence ID" value="QRQ91677.1"/>
    <property type="molecule type" value="Genomic_DNA"/>
</dbReference>
<dbReference type="OrthoDB" id="9785768at2"/>
<dbReference type="PANTHER" id="PTHR42870:SF1">
    <property type="entry name" value="NON-SPECIFIC LIPID-TRANSFER PROTEIN-LIKE 2"/>
    <property type="match status" value="1"/>
</dbReference>
<dbReference type="Pfam" id="PF00108">
    <property type="entry name" value="Thiolase_N"/>
    <property type="match status" value="1"/>
</dbReference>
<feature type="domain" description="Thiolase C-terminal" evidence="2">
    <location>
        <begin position="258"/>
        <end position="370"/>
    </location>
</feature>
<dbReference type="Proteomes" id="UP000325743">
    <property type="component" value="Chromosome 1"/>
</dbReference>
<name>A0A375FJ44_9BURK</name>